<dbReference type="Proteomes" id="UP000011086">
    <property type="component" value="Unassembled WGS sequence"/>
</dbReference>
<evidence type="ECO:0000313" key="3">
    <source>
        <dbReference type="EMBL" id="ELQ35896.1"/>
    </source>
</evidence>
<gene>
    <name evidence="3" type="ORF">OOU_Y34scaffold00683g8</name>
</gene>
<proteinExistence type="predicted"/>
<keyword evidence="2" id="KW-0812">Transmembrane</keyword>
<protein>
    <submittedName>
        <fullName evidence="3">Uncharacterized protein</fullName>
    </submittedName>
</protein>
<feature type="compositionally biased region" description="Polar residues" evidence="1">
    <location>
        <begin position="1"/>
        <end position="10"/>
    </location>
</feature>
<dbReference type="EMBL" id="JH793483">
    <property type="protein sequence ID" value="ELQ35896.1"/>
    <property type="molecule type" value="Genomic_DNA"/>
</dbReference>
<evidence type="ECO:0000256" key="1">
    <source>
        <dbReference type="SAM" id="MobiDB-lite"/>
    </source>
</evidence>
<feature type="compositionally biased region" description="Low complexity" evidence="1">
    <location>
        <begin position="23"/>
        <end position="35"/>
    </location>
</feature>
<keyword evidence="2" id="KW-0472">Membrane</keyword>
<organism evidence="3">
    <name type="scientific">Pyricularia oryzae (strain Y34)</name>
    <name type="common">Rice blast fungus</name>
    <name type="synonym">Magnaporthe oryzae</name>
    <dbReference type="NCBI Taxonomy" id="1143189"/>
    <lineage>
        <taxon>Eukaryota</taxon>
        <taxon>Fungi</taxon>
        <taxon>Dikarya</taxon>
        <taxon>Ascomycota</taxon>
        <taxon>Pezizomycotina</taxon>
        <taxon>Sordariomycetes</taxon>
        <taxon>Sordariomycetidae</taxon>
        <taxon>Magnaporthales</taxon>
        <taxon>Pyriculariaceae</taxon>
        <taxon>Pyricularia</taxon>
    </lineage>
</organism>
<evidence type="ECO:0000256" key="2">
    <source>
        <dbReference type="SAM" id="Phobius"/>
    </source>
</evidence>
<name>A0AA97PIH5_PYRO3</name>
<sequence length="75" mass="7400">MSTTTSSINPLFTEDVDQTPEIGGNAAGAAGSSEGGVQLSSSALIAIIVVVSIVAVGGSKCHCFAMASCQRPSLT</sequence>
<feature type="region of interest" description="Disordered" evidence="1">
    <location>
        <begin position="1"/>
        <end position="35"/>
    </location>
</feature>
<reference evidence="3" key="1">
    <citation type="journal article" date="2012" name="PLoS Genet.">
        <title>Comparative analysis of the genomes of two field isolates of the rice blast fungus Magnaporthe oryzae.</title>
        <authorList>
            <person name="Xue M."/>
            <person name="Yang J."/>
            <person name="Li Z."/>
            <person name="Hu S."/>
            <person name="Yao N."/>
            <person name="Dean R.A."/>
            <person name="Zhao W."/>
            <person name="Shen M."/>
            <person name="Zhang H."/>
            <person name="Li C."/>
            <person name="Liu L."/>
            <person name="Cao L."/>
            <person name="Xu X."/>
            <person name="Xing Y."/>
            <person name="Hsiang T."/>
            <person name="Zhang Z."/>
            <person name="Xu J.R."/>
            <person name="Peng Y.L."/>
        </authorList>
    </citation>
    <scope>NUCLEOTIDE SEQUENCE</scope>
    <source>
        <strain evidence="3">Y34</strain>
    </source>
</reference>
<feature type="transmembrane region" description="Helical" evidence="2">
    <location>
        <begin position="39"/>
        <end position="58"/>
    </location>
</feature>
<accession>A0AA97PIH5</accession>
<keyword evidence="2" id="KW-1133">Transmembrane helix</keyword>
<dbReference type="AlphaFoldDB" id="A0AA97PIH5"/>